<protein>
    <submittedName>
        <fullName evidence="1">Uncharacterized protein</fullName>
    </submittedName>
</protein>
<dbReference type="EMBL" id="ABEU02000008">
    <property type="status" value="NOT_ANNOTATED_CDS"/>
    <property type="molecule type" value="Genomic_DNA"/>
</dbReference>
<dbReference type="AlphaFoldDB" id="A0A7I4EB23"/>
<dbReference type="GeneID" id="112285808"/>
<gene>
    <name evidence="1" type="primary">LOC112285808</name>
</gene>
<dbReference type="PANTHER" id="PTHR33874">
    <property type="entry name" value="RING FINGER PROTEIN"/>
    <property type="match status" value="1"/>
</dbReference>
<dbReference type="Gramene" id="Pp3c8_11730V3.2">
    <property type="protein sequence ID" value="Pp3c8_11730V3.2"/>
    <property type="gene ID" value="Pp3c8_11730"/>
</dbReference>
<organism evidence="1 2">
    <name type="scientific">Physcomitrium patens</name>
    <name type="common">Spreading-leaved earth moss</name>
    <name type="synonym">Physcomitrella patens</name>
    <dbReference type="NCBI Taxonomy" id="3218"/>
    <lineage>
        <taxon>Eukaryota</taxon>
        <taxon>Viridiplantae</taxon>
        <taxon>Streptophyta</taxon>
        <taxon>Embryophyta</taxon>
        <taxon>Bryophyta</taxon>
        <taxon>Bryophytina</taxon>
        <taxon>Bryopsida</taxon>
        <taxon>Funariidae</taxon>
        <taxon>Funariales</taxon>
        <taxon>Funariaceae</taxon>
        <taxon>Physcomitrium</taxon>
    </lineage>
</organism>
<name>A0A7I4EB23_PHYPA</name>
<dbReference type="Proteomes" id="UP000006727">
    <property type="component" value="Chromosome 8"/>
</dbReference>
<dbReference type="KEGG" id="ppp:112285808"/>
<dbReference type="InParanoid" id="A0A7I4EB23"/>
<sequence>MVGAHGVEAVETVVAVGEIAEALAETWECRHERQLKKEVDMEWDWAEVESDLDIQRRESMRLRAIIHMYEQTFQQLHKQKMEAGGVSVDCSVAIYEELKLRVASPEFLYKLKLIEWDGDSPCKDTTVSTTIDGINVKVDVNDPNWWLWLSKNDVSRGTEEVQDGFGADGYVLVNQVDIVDSIASFIARYISSIPHAKTITPKELQQAMTQAFTKVEKKGRLHSLWTTGKFLYTASSWGATALSIYKHPVVIRAASMAVWTSCCLILKLIA</sequence>
<reference evidence="1" key="3">
    <citation type="submission" date="2020-12" db="UniProtKB">
        <authorList>
            <consortium name="EnsemblPlants"/>
        </authorList>
    </citation>
    <scope>IDENTIFICATION</scope>
</reference>
<dbReference type="PANTHER" id="PTHR33874:SF4">
    <property type="entry name" value="EXPRESSED PROTEIN"/>
    <property type="match status" value="1"/>
</dbReference>
<keyword evidence="2" id="KW-1185">Reference proteome</keyword>
<proteinExistence type="predicted"/>
<accession>A0A7I4EB23</accession>
<evidence type="ECO:0000313" key="1">
    <source>
        <dbReference type="EnsemblPlants" id="Pp3c8_11730V3.2"/>
    </source>
</evidence>
<evidence type="ECO:0000313" key="2">
    <source>
        <dbReference type="Proteomes" id="UP000006727"/>
    </source>
</evidence>
<reference evidence="1 2" key="2">
    <citation type="journal article" date="2018" name="Plant J.">
        <title>The Physcomitrella patens chromosome-scale assembly reveals moss genome structure and evolution.</title>
        <authorList>
            <person name="Lang D."/>
            <person name="Ullrich K.K."/>
            <person name="Murat F."/>
            <person name="Fuchs J."/>
            <person name="Jenkins J."/>
            <person name="Haas F.B."/>
            <person name="Piednoel M."/>
            <person name="Gundlach H."/>
            <person name="Van Bel M."/>
            <person name="Meyberg R."/>
            <person name="Vives C."/>
            <person name="Morata J."/>
            <person name="Symeonidi A."/>
            <person name="Hiss M."/>
            <person name="Muchero W."/>
            <person name="Kamisugi Y."/>
            <person name="Saleh O."/>
            <person name="Blanc G."/>
            <person name="Decker E.L."/>
            <person name="van Gessel N."/>
            <person name="Grimwood J."/>
            <person name="Hayes R.D."/>
            <person name="Graham S.W."/>
            <person name="Gunter L.E."/>
            <person name="McDaniel S.F."/>
            <person name="Hoernstein S.N.W."/>
            <person name="Larsson A."/>
            <person name="Li F.W."/>
            <person name="Perroud P.F."/>
            <person name="Phillips J."/>
            <person name="Ranjan P."/>
            <person name="Rokshar D.S."/>
            <person name="Rothfels C.J."/>
            <person name="Schneider L."/>
            <person name="Shu S."/>
            <person name="Stevenson D.W."/>
            <person name="Thummler F."/>
            <person name="Tillich M."/>
            <person name="Villarreal Aguilar J.C."/>
            <person name="Widiez T."/>
            <person name="Wong G.K."/>
            <person name="Wymore A."/>
            <person name="Zhang Y."/>
            <person name="Zimmer A.D."/>
            <person name="Quatrano R.S."/>
            <person name="Mayer K.F.X."/>
            <person name="Goodstein D."/>
            <person name="Casacuberta J.M."/>
            <person name="Vandepoele K."/>
            <person name="Reski R."/>
            <person name="Cuming A.C."/>
            <person name="Tuskan G.A."/>
            <person name="Maumus F."/>
            <person name="Salse J."/>
            <person name="Schmutz J."/>
            <person name="Rensing S.A."/>
        </authorList>
    </citation>
    <scope>NUCLEOTIDE SEQUENCE [LARGE SCALE GENOMIC DNA]</scope>
    <source>
        <strain evidence="1 2">cv. Gransden 2004</strain>
    </source>
</reference>
<dbReference type="OrthoDB" id="2014733at2759"/>
<dbReference type="EnsemblPlants" id="Pp3c8_11730V3.2">
    <property type="protein sequence ID" value="Pp3c8_11730V3.2"/>
    <property type="gene ID" value="Pp3c8_11730"/>
</dbReference>
<dbReference type="RefSeq" id="XP_024382777.1">
    <property type="nucleotide sequence ID" value="XM_024527009.2"/>
</dbReference>
<dbReference type="FunCoup" id="A0A7I4EB23">
    <property type="interactions" value="2208"/>
</dbReference>
<reference evidence="1 2" key="1">
    <citation type="journal article" date="2008" name="Science">
        <title>The Physcomitrella genome reveals evolutionary insights into the conquest of land by plants.</title>
        <authorList>
            <person name="Rensing S."/>
            <person name="Lang D."/>
            <person name="Zimmer A."/>
            <person name="Terry A."/>
            <person name="Salamov A."/>
            <person name="Shapiro H."/>
            <person name="Nishiyama T."/>
            <person name="Perroud P.-F."/>
            <person name="Lindquist E."/>
            <person name="Kamisugi Y."/>
            <person name="Tanahashi T."/>
            <person name="Sakakibara K."/>
            <person name="Fujita T."/>
            <person name="Oishi K."/>
            <person name="Shin-I T."/>
            <person name="Kuroki Y."/>
            <person name="Toyoda A."/>
            <person name="Suzuki Y."/>
            <person name="Hashimoto A."/>
            <person name="Yamaguchi K."/>
            <person name="Sugano A."/>
            <person name="Kohara Y."/>
            <person name="Fujiyama A."/>
            <person name="Anterola A."/>
            <person name="Aoki S."/>
            <person name="Ashton N."/>
            <person name="Barbazuk W.B."/>
            <person name="Barker E."/>
            <person name="Bennetzen J."/>
            <person name="Bezanilla M."/>
            <person name="Blankenship R."/>
            <person name="Cho S.H."/>
            <person name="Dutcher S."/>
            <person name="Estelle M."/>
            <person name="Fawcett J.A."/>
            <person name="Gundlach H."/>
            <person name="Hanada K."/>
            <person name="Heyl A."/>
            <person name="Hicks K.A."/>
            <person name="Hugh J."/>
            <person name="Lohr M."/>
            <person name="Mayer K."/>
            <person name="Melkozernov A."/>
            <person name="Murata T."/>
            <person name="Nelson D."/>
            <person name="Pils B."/>
            <person name="Prigge M."/>
            <person name="Reiss B."/>
            <person name="Renner T."/>
            <person name="Rombauts S."/>
            <person name="Rushton P."/>
            <person name="Sanderfoot A."/>
            <person name="Schween G."/>
            <person name="Shiu S.-H."/>
            <person name="Stueber K."/>
            <person name="Theodoulou F.L."/>
            <person name="Tu H."/>
            <person name="Van de Peer Y."/>
            <person name="Verrier P.J."/>
            <person name="Waters E."/>
            <person name="Wood A."/>
            <person name="Yang L."/>
            <person name="Cove D."/>
            <person name="Cuming A."/>
            <person name="Hasebe M."/>
            <person name="Lucas S."/>
            <person name="Mishler D.B."/>
            <person name="Reski R."/>
            <person name="Grigoriev I."/>
            <person name="Quatrano R.S."/>
            <person name="Boore J.L."/>
        </authorList>
    </citation>
    <scope>NUCLEOTIDE SEQUENCE [LARGE SCALE GENOMIC DNA]</scope>
    <source>
        <strain evidence="1 2">cv. Gransden 2004</strain>
    </source>
</reference>